<evidence type="ECO:0000313" key="4">
    <source>
        <dbReference type="Proteomes" id="UP000275408"/>
    </source>
</evidence>
<dbReference type="CDD" id="cd03039">
    <property type="entry name" value="GST_N_Sigma_like"/>
    <property type="match status" value="2"/>
</dbReference>
<feature type="domain" description="GST N-terminal" evidence="1">
    <location>
        <begin position="237"/>
        <end position="317"/>
    </location>
</feature>
<dbReference type="SUPFAM" id="SSF52833">
    <property type="entry name" value="Thioredoxin-like"/>
    <property type="match status" value="2"/>
</dbReference>
<protein>
    <recommendedName>
        <fullName evidence="5">Glutathione transferase</fullName>
    </recommendedName>
</protein>
<dbReference type="OrthoDB" id="414243at2759"/>
<evidence type="ECO:0008006" key="5">
    <source>
        <dbReference type="Google" id="ProtNLM"/>
    </source>
</evidence>
<dbReference type="Pfam" id="PF14497">
    <property type="entry name" value="GST_C_3"/>
    <property type="match status" value="2"/>
</dbReference>
<dbReference type="Proteomes" id="UP000275408">
    <property type="component" value="Unassembled WGS sequence"/>
</dbReference>
<keyword evidence="4" id="KW-1185">Reference proteome</keyword>
<organism evidence="3 4">
    <name type="scientific">Pocillopora damicornis</name>
    <name type="common">Cauliflower coral</name>
    <name type="synonym">Millepora damicornis</name>
    <dbReference type="NCBI Taxonomy" id="46731"/>
    <lineage>
        <taxon>Eukaryota</taxon>
        <taxon>Metazoa</taxon>
        <taxon>Cnidaria</taxon>
        <taxon>Anthozoa</taxon>
        <taxon>Hexacorallia</taxon>
        <taxon>Scleractinia</taxon>
        <taxon>Astrocoeniina</taxon>
        <taxon>Pocilloporidae</taxon>
        <taxon>Pocillopora</taxon>
    </lineage>
</organism>
<evidence type="ECO:0000259" key="1">
    <source>
        <dbReference type="PROSITE" id="PS50404"/>
    </source>
</evidence>
<dbReference type="Gene3D" id="3.40.30.10">
    <property type="entry name" value="Glutaredoxin"/>
    <property type="match status" value="2"/>
</dbReference>
<dbReference type="SFLD" id="SFLDG01205">
    <property type="entry name" value="AMPS.1"/>
    <property type="match status" value="2"/>
</dbReference>
<dbReference type="InterPro" id="IPR036282">
    <property type="entry name" value="Glutathione-S-Trfase_C_sf"/>
</dbReference>
<dbReference type="Pfam" id="PF02798">
    <property type="entry name" value="GST_N"/>
    <property type="match status" value="2"/>
</dbReference>
<name>A0A3M6TQM7_POCDA</name>
<dbReference type="PROSITE" id="PS50405">
    <property type="entry name" value="GST_CTER"/>
    <property type="match status" value="2"/>
</dbReference>
<comment type="caution">
    <text evidence="3">The sequence shown here is derived from an EMBL/GenBank/DDBJ whole genome shotgun (WGS) entry which is preliminary data.</text>
</comment>
<dbReference type="PROSITE" id="PS50404">
    <property type="entry name" value="GST_NTER"/>
    <property type="match status" value="2"/>
</dbReference>
<dbReference type="InterPro" id="IPR040079">
    <property type="entry name" value="Glutathione_S-Trfase"/>
</dbReference>
<dbReference type="SFLD" id="SFLDG00363">
    <property type="entry name" value="AMPS_(cytGST):_Alpha-__Mu-__Pi"/>
    <property type="match status" value="2"/>
</dbReference>
<dbReference type="EMBL" id="RCHS01003171">
    <property type="protein sequence ID" value="RMX43621.1"/>
    <property type="molecule type" value="Genomic_DNA"/>
</dbReference>
<dbReference type="STRING" id="46731.A0A3M6TQM7"/>
<dbReference type="PANTHER" id="PTHR11571">
    <property type="entry name" value="GLUTATHIONE S-TRANSFERASE"/>
    <property type="match status" value="1"/>
</dbReference>
<dbReference type="GO" id="GO:0006749">
    <property type="term" value="P:glutathione metabolic process"/>
    <property type="evidence" value="ECO:0007669"/>
    <property type="project" value="TreeGrafter"/>
</dbReference>
<dbReference type="FunFam" id="1.20.1050.10:FF:000030">
    <property type="entry name" value="Glutathione S-transferase S1"/>
    <property type="match status" value="1"/>
</dbReference>
<dbReference type="InterPro" id="IPR004046">
    <property type="entry name" value="GST_C"/>
</dbReference>
<dbReference type="CDD" id="cd03192">
    <property type="entry name" value="GST_C_Sigma_like"/>
    <property type="match status" value="2"/>
</dbReference>
<dbReference type="AlphaFoldDB" id="A0A3M6TQM7"/>
<dbReference type="InterPro" id="IPR010987">
    <property type="entry name" value="Glutathione-S-Trfase_C-like"/>
</dbReference>
<dbReference type="InterPro" id="IPR050213">
    <property type="entry name" value="GST_superfamily"/>
</dbReference>
<feature type="domain" description="GST C-terminal" evidence="2">
    <location>
        <begin position="319"/>
        <end position="446"/>
    </location>
</feature>
<reference evidence="3 4" key="1">
    <citation type="journal article" date="2018" name="Sci. Rep.">
        <title>Comparative analysis of the Pocillopora damicornis genome highlights role of immune system in coral evolution.</title>
        <authorList>
            <person name="Cunning R."/>
            <person name="Bay R.A."/>
            <person name="Gillette P."/>
            <person name="Baker A.C."/>
            <person name="Traylor-Knowles N."/>
        </authorList>
    </citation>
    <scope>NUCLEOTIDE SEQUENCE [LARGE SCALE GENOMIC DNA]</scope>
    <source>
        <strain evidence="3">RSMAS</strain>
        <tissue evidence="3">Whole animal</tissue>
    </source>
</reference>
<evidence type="ECO:0000313" key="3">
    <source>
        <dbReference type="EMBL" id="RMX43621.1"/>
    </source>
</evidence>
<dbReference type="Gene3D" id="1.20.1050.10">
    <property type="match status" value="2"/>
</dbReference>
<accession>A0A3M6TQM7</accession>
<dbReference type="GO" id="GO:0004364">
    <property type="term" value="F:glutathione transferase activity"/>
    <property type="evidence" value="ECO:0007669"/>
    <property type="project" value="TreeGrafter"/>
</dbReference>
<feature type="domain" description="GST N-terminal" evidence="1">
    <location>
        <begin position="3"/>
        <end position="86"/>
    </location>
</feature>
<dbReference type="SUPFAM" id="SSF47616">
    <property type="entry name" value="GST C-terminal domain-like"/>
    <property type="match status" value="2"/>
</dbReference>
<dbReference type="PANTHER" id="PTHR11571:SF150">
    <property type="entry name" value="GLUTATHIONE S-TRANSFERASE"/>
    <property type="match status" value="1"/>
</dbReference>
<dbReference type="InterPro" id="IPR036249">
    <property type="entry name" value="Thioredoxin-like_sf"/>
</dbReference>
<evidence type="ECO:0000259" key="2">
    <source>
        <dbReference type="PROSITE" id="PS50405"/>
    </source>
</evidence>
<sequence length="451" mass="51967">MASKYKFTYYNLRARGEPTRLVLAYAGVDYEDVRIPFDLKSEEWLALKHSGKCPFGLVPILEVEGVTLCESMAILRFVAKRHGLMPSNDLQQAKADMFAEGVYDLENEIVRAIVHADPAQQKVLMEKFNKESLPRKTKYFEKILEKNSKDEVYCLSFADICFFSFYNSYIAKGQLDPPDVLKDCPRLTTLYKKVRDEPKIKEWIEKRPETAFLRTPRASRPKRSCFACYLQLLQTMPSYKLIYFPLRAKAEAIRMVFAAAGVDFEDVRYTMDDWISKYKNSGISPSRQLPVLYVDGKVLMESKVILSYVGKELNLAPKDNFQLAQADVLAHIINDLENVLSAANRHEDSAVKEKALETARKEVIPDKCGYFEKFLAANDKEGFFLEDKLTYADIVVFTFLNSYYLKGSAEGVPEELKAFPKLHAWYELVRTQPKIQQWLKTPRPDLGEYPY</sequence>
<dbReference type="SFLD" id="SFLDS00019">
    <property type="entry name" value="Glutathione_Transferase_(cytos"/>
    <property type="match status" value="2"/>
</dbReference>
<proteinExistence type="predicted"/>
<gene>
    <name evidence="3" type="ORF">pdam_00021223</name>
</gene>
<dbReference type="InterPro" id="IPR004045">
    <property type="entry name" value="Glutathione_S-Trfase_N"/>
</dbReference>
<feature type="domain" description="GST C-terminal" evidence="2">
    <location>
        <begin position="88"/>
        <end position="212"/>
    </location>
</feature>